<organism evidence="4 5">
    <name type="scientific">Planctomyces bekefii</name>
    <dbReference type="NCBI Taxonomy" id="1653850"/>
    <lineage>
        <taxon>Bacteria</taxon>
        <taxon>Pseudomonadati</taxon>
        <taxon>Planctomycetota</taxon>
        <taxon>Planctomycetia</taxon>
        <taxon>Planctomycetales</taxon>
        <taxon>Planctomycetaceae</taxon>
        <taxon>Planctomyces</taxon>
    </lineage>
</organism>
<dbReference type="SUPFAM" id="SSF52540">
    <property type="entry name" value="P-loop containing nucleoside triphosphate hydrolases"/>
    <property type="match status" value="1"/>
</dbReference>
<dbReference type="Gene3D" id="3.40.50.300">
    <property type="entry name" value="P-loop containing nucleotide triphosphate hydrolases"/>
    <property type="match status" value="2"/>
</dbReference>
<comment type="caution">
    <text evidence="4">The sequence shown here is derived from an EMBL/GenBank/DDBJ whole genome shotgun (WGS) entry which is preliminary data.</text>
</comment>
<dbReference type="EMBL" id="SRHE01000386">
    <property type="protein sequence ID" value="TWW09104.1"/>
    <property type="molecule type" value="Genomic_DNA"/>
</dbReference>
<feature type="non-terminal residue" evidence="4">
    <location>
        <position position="823"/>
    </location>
</feature>
<evidence type="ECO:0000259" key="2">
    <source>
        <dbReference type="PROSITE" id="PS51192"/>
    </source>
</evidence>
<evidence type="ECO:0008006" key="6">
    <source>
        <dbReference type="Google" id="ProtNLM"/>
    </source>
</evidence>
<dbReference type="AlphaFoldDB" id="A0A5C6M7L7"/>
<dbReference type="InterPro" id="IPR025202">
    <property type="entry name" value="PLD-like_dom"/>
</dbReference>
<dbReference type="InterPro" id="IPR050742">
    <property type="entry name" value="Helicase_Restrict-Modif_Enz"/>
</dbReference>
<accession>A0A5C6M7L7</accession>
<dbReference type="Pfam" id="PF04851">
    <property type="entry name" value="ResIII"/>
    <property type="match status" value="1"/>
</dbReference>
<dbReference type="Proteomes" id="UP000321083">
    <property type="component" value="Unassembled WGS sequence"/>
</dbReference>
<dbReference type="GO" id="GO:0005524">
    <property type="term" value="F:ATP binding"/>
    <property type="evidence" value="ECO:0007669"/>
    <property type="project" value="InterPro"/>
</dbReference>
<feature type="domain" description="Helicase C-terminal" evidence="3">
    <location>
        <begin position="483"/>
        <end position="656"/>
    </location>
</feature>
<evidence type="ECO:0000313" key="4">
    <source>
        <dbReference type="EMBL" id="TWW09104.1"/>
    </source>
</evidence>
<dbReference type="Gene3D" id="3.30.870.10">
    <property type="entry name" value="Endonuclease Chain A"/>
    <property type="match status" value="2"/>
</dbReference>
<dbReference type="PROSITE" id="PS51194">
    <property type="entry name" value="HELICASE_CTER"/>
    <property type="match status" value="1"/>
</dbReference>
<dbReference type="GO" id="GO:0003677">
    <property type="term" value="F:DNA binding"/>
    <property type="evidence" value="ECO:0007669"/>
    <property type="project" value="InterPro"/>
</dbReference>
<dbReference type="InterPro" id="IPR027417">
    <property type="entry name" value="P-loop_NTPase"/>
</dbReference>
<sequence>DQPDPRGGIRNVIPELGNYLRNSAPAPPPAPPELLSTGHPDSPLWELLALRVSAATHVDILSAFVQRSGLELIEQQLLAAMTRGAHVRIIVSDYLGISDPLALRRLLTWQHLGATDDADVTGSTVDLRPAESDDDPSAPELLSGSLQARLIHTSRLQSQPESFHPKAWLIQEQQDACLVVGSSNLSRPALQTGIEWNLLASDRTVPAAAARFRRSFRQLWDQAVPLSPDVIHRYSQWVQEQGSQWSELCESQREGVVMTPRPWQQQALLKLQELRDRGYQRGLVAVATGMGKTWLAALDVLQVGQHLGRRPRVLVVAHRAQILAQAEAALSAVLDAEYRPVSSGWFVGAQQQLDCDLVVASVQKLSRPQHLKRLESLHFDYAIIDEVHHAQAPTWRRVLASLRAGFVLGLTATPERTDGVDVASLFDDHLAWQAGIGDGIAEESLVPFHYLGLRDTVDFEQIPWRNGRFDPEQLEAAVARSERMERLWTAWQQHPAERTIVFCCSRRHAVFVRDWLLSRGESAAAVFSGGGSDPIGQSLQALRDGRLRVLCAVDLFNEGLDLPAVDRVVMLRPTESKVVFLQQLGRGLRVAPGKTRLLVLDFVGNHRVFAQRLLHLLALSGPRADWAAVRQYLQTGQAQLPPGCLLDVELSARDVLRELLPRGAAAALEGYRRLRDELGRRPTATEVLRAGYLPRTIAAERGAWFAFVQSEQDLMEREAAVVTAAADWFRMLETTSLNRSYKLIVLRVLLDRGALVSGLPLATLCADCRRYLQQHEVLRRDVTGGGVAVDVDTATAQAWQQWWQKWPVSRWLDEQDGRRWFEQ</sequence>
<reference evidence="4 5" key="2">
    <citation type="submission" date="2019-08" db="EMBL/GenBank/DDBJ databases">
        <authorList>
            <person name="Henke P."/>
        </authorList>
    </citation>
    <scope>NUCLEOTIDE SEQUENCE [LARGE SCALE GENOMIC DNA]</scope>
    <source>
        <strain evidence="4">Phe10_nw2017</strain>
    </source>
</reference>
<dbReference type="SMART" id="SM00487">
    <property type="entry name" value="DEXDc"/>
    <property type="match status" value="1"/>
</dbReference>
<dbReference type="Pfam" id="PF13091">
    <property type="entry name" value="PLDc_2"/>
    <property type="match status" value="1"/>
</dbReference>
<dbReference type="CDD" id="cd18032">
    <property type="entry name" value="DEXHc_RE_I_III_res"/>
    <property type="match status" value="1"/>
</dbReference>
<dbReference type="PANTHER" id="PTHR47396:SF1">
    <property type="entry name" value="ATP-DEPENDENT HELICASE IRC3-RELATED"/>
    <property type="match status" value="1"/>
</dbReference>
<feature type="non-terminal residue" evidence="4">
    <location>
        <position position="1"/>
    </location>
</feature>
<dbReference type="InterPro" id="IPR006935">
    <property type="entry name" value="Helicase/UvrB_N"/>
</dbReference>
<dbReference type="InterPro" id="IPR001650">
    <property type="entry name" value="Helicase_C-like"/>
</dbReference>
<dbReference type="PROSITE" id="PS51192">
    <property type="entry name" value="HELICASE_ATP_BIND_1"/>
    <property type="match status" value="1"/>
</dbReference>
<evidence type="ECO:0000259" key="3">
    <source>
        <dbReference type="PROSITE" id="PS51194"/>
    </source>
</evidence>
<evidence type="ECO:0000313" key="5">
    <source>
        <dbReference type="Proteomes" id="UP000321083"/>
    </source>
</evidence>
<feature type="region of interest" description="Disordered" evidence="1">
    <location>
        <begin position="120"/>
        <end position="139"/>
    </location>
</feature>
<keyword evidence="5" id="KW-1185">Reference proteome</keyword>
<dbReference type="PANTHER" id="PTHR47396">
    <property type="entry name" value="TYPE I RESTRICTION ENZYME ECOKI R PROTEIN"/>
    <property type="match status" value="1"/>
</dbReference>
<feature type="domain" description="Helicase ATP-binding" evidence="2">
    <location>
        <begin position="273"/>
        <end position="432"/>
    </location>
</feature>
<proteinExistence type="predicted"/>
<dbReference type="Pfam" id="PF00271">
    <property type="entry name" value="Helicase_C"/>
    <property type="match status" value="1"/>
</dbReference>
<protein>
    <recommendedName>
        <fullName evidence="6">Helicase</fullName>
    </recommendedName>
</protein>
<dbReference type="SMART" id="SM00490">
    <property type="entry name" value="HELICc"/>
    <property type="match status" value="1"/>
</dbReference>
<evidence type="ECO:0000256" key="1">
    <source>
        <dbReference type="SAM" id="MobiDB-lite"/>
    </source>
</evidence>
<reference evidence="4 5" key="1">
    <citation type="submission" date="2019-08" db="EMBL/GenBank/DDBJ databases">
        <title>100 year-old enigma solved: identification of Planctomyces bekefii, the type genus and species of the phylum Planctomycetes.</title>
        <authorList>
            <person name="Svetlana D.N."/>
            <person name="Overmann J."/>
        </authorList>
    </citation>
    <scope>NUCLEOTIDE SEQUENCE [LARGE SCALE GENOMIC DNA]</scope>
    <source>
        <strain evidence="4">Phe10_nw2017</strain>
    </source>
</reference>
<dbReference type="InterPro" id="IPR014001">
    <property type="entry name" value="Helicase_ATP-bd"/>
</dbReference>
<gene>
    <name evidence="4" type="ORF">E3A20_17670</name>
</gene>
<dbReference type="SUPFAM" id="SSF56024">
    <property type="entry name" value="Phospholipase D/nuclease"/>
    <property type="match status" value="1"/>
</dbReference>
<dbReference type="GO" id="GO:0005829">
    <property type="term" value="C:cytosol"/>
    <property type="evidence" value="ECO:0007669"/>
    <property type="project" value="TreeGrafter"/>
</dbReference>
<dbReference type="GO" id="GO:0016787">
    <property type="term" value="F:hydrolase activity"/>
    <property type="evidence" value="ECO:0007669"/>
    <property type="project" value="InterPro"/>
</dbReference>
<dbReference type="CDD" id="cd18799">
    <property type="entry name" value="SF2_C_EcoAI-like"/>
    <property type="match status" value="1"/>
</dbReference>
<name>A0A5C6M7L7_9PLAN</name>